<proteinExistence type="predicted"/>
<dbReference type="AlphaFoldDB" id="A0A1J0EPV7"/>
<reference evidence="2" key="1">
    <citation type="submission" date="2016-10" db="EMBL/GenBank/DDBJ databases">
        <title>Pseudomonas frederiksbergensis ERGS4:02 complete genome.</title>
        <authorList>
            <person name="Kumar R."/>
            <person name="Acharya V."/>
            <person name="Singh D."/>
        </authorList>
    </citation>
    <scope>NUCLEOTIDE SEQUENCE [LARGE SCALE GENOMIC DNA]</scope>
    <source>
        <strain evidence="2">ERGS4:02</strain>
    </source>
</reference>
<organism evidence="1 2">
    <name type="scientific">Pseudomonas frederiksbergensis</name>
    <dbReference type="NCBI Taxonomy" id="104087"/>
    <lineage>
        <taxon>Bacteria</taxon>
        <taxon>Pseudomonadati</taxon>
        <taxon>Pseudomonadota</taxon>
        <taxon>Gammaproteobacteria</taxon>
        <taxon>Pseudomonadales</taxon>
        <taxon>Pseudomonadaceae</taxon>
        <taxon>Pseudomonas</taxon>
    </lineage>
</organism>
<evidence type="ECO:0000313" key="1">
    <source>
        <dbReference type="EMBL" id="APC18129.1"/>
    </source>
</evidence>
<dbReference type="GeneID" id="46910807"/>
<accession>A0A1J0EPV7</accession>
<evidence type="ECO:0000313" key="2">
    <source>
        <dbReference type="Proteomes" id="UP000182567"/>
    </source>
</evidence>
<dbReference type="Proteomes" id="UP000182567">
    <property type="component" value="Chromosome"/>
</dbReference>
<name>A0A1J0EPV7_9PSED</name>
<dbReference type="EMBL" id="CP017886">
    <property type="protein sequence ID" value="APC18129.1"/>
    <property type="molecule type" value="Genomic_DNA"/>
</dbReference>
<sequence length="139" mass="15433">MSEEPKRYPIDAPTSYAYGVGTDDHIERSNGALYVHLNGKRAKLIGLQSLDFLIGQFELIRSEVFVAEPAADHQGEPMADERTEFEKAYSIPGGVYYSADLDAYRSMNGRAHEREHAIDTTNIFAGWRLAKAALAGEKP</sequence>
<dbReference type="RefSeq" id="WP_071554030.1">
    <property type="nucleotide sequence ID" value="NZ_CP017886.1"/>
</dbReference>
<gene>
    <name evidence="1" type="ORF">BLL42_21255</name>
</gene>
<protein>
    <submittedName>
        <fullName evidence="1">Uncharacterized protein</fullName>
    </submittedName>
</protein>
<dbReference type="OrthoDB" id="7033705at2"/>